<dbReference type="RefSeq" id="WP_108139806.1">
    <property type="nucleotide sequence ID" value="NZ_QAXS01000012.1"/>
</dbReference>
<evidence type="ECO:0000256" key="2">
    <source>
        <dbReference type="SAM" id="Phobius"/>
    </source>
</evidence>
<dbReference type="InterPro" id="IPR008490">
    <property type="entry name" value="Transposase_InsH_N"/>
</dbReference>
<dbReference type="EMBL" id="QAXS01000012">
    <property type="protein sequence ID" value="PTV99087.1"/>
    <property type="molecule type" value="Genomic_DNA"/>
</dbReference>
<evidence type="ECO:0000313" key="4">
    <source>
        <dbReference type="EMBL" id="PTV99087.1"/>
    </source>
</evidence>
<keyword evidence="2" id="KW-0812">Transmembrane</keyword>
<dbReference type="AlphaFoldDB" id="A0A2T5RJX1"/>
<dbReference type="Proteomes" id="UP000244089">
    <property type="component" value="Unassembled WGS sequence"/>
</dbReference>
<reference evidence="4 5" key="1">
    <citation type="submission" date="2018-04" db="EMBL/GenBank/DDBJ databases">
        <title>Subsurface microbial communities from deep shales in Ohio and West Virginia, USA.</title>
        <authorList>
            <person name="Wrighton K."/>
        </authorList>
    </citation>
    <scope>NUCLEOTIDE SEQUENCE [LARGE SCALE GENOMIC DNA]</scope>
    <source>
        <strain evidence="4 5">WC1</strain>
    </source>
</reference>
<name>A0A2T5RJX1_9FIRM</name>
<feature type="compositionally biased region" description="Basic and acidic residues" evidence="1">
    <location>
        <begin position="243"/>
        <end position="260"/>
    </location>
</feature>
<feature type="transmembrane region" description="Helical" evidence="2">
    <location>
        <begin position="67"/>
        <end position="90"/>
    </location>
</feature>
<protein>
    <submittedName>
        <fullName evidence="4">Transposase-like protein DUF772</fullName>
    </submittedName>
</protein>
<accession>A0A2T5RJX1</accession>
<evidence type="ECO:0000259" key="3">
    <source>
        <dbReference type="Pfam" id="PF05598"/>
    </source>
</evidence>
<comment type="caution">
    <text evidence="4">The sequence shown here is derived from an EMBL/GenBank/DDBJ whole genome shotgun (WGS) entry which is preliminary data.</text>
</comment>
<evidence type="ECO:0000313" key="5">
    <source>
        <dbReference type="Proteomes" id="UP000244089"/>
    </source>
</evidence>
<feature type="domain" description="Transposase InsH N-terminal" evidence="3">
    <location>
        <begin position="24"/>
        <end position="114"/>
    </location>
</feature>
<keyword evidence="2" id="KW-0472">Membrane</keyword>
<gene>
    <name evidence="4" type="ORF">C8C76_11222</name>
</gene>
<proteinExistence type="predicted"/>
<sequence>MSFNSKKQLSFGDLYEQAKDWAQNDKPQFLEMLDQYLDLSEFISASFYNTYYKYFGRDRTYRLESMLSAFILQKILGIPTLVLLVNIFALSSDLRKFCGFNSVPDISQFSRFKTNFEDHLEELFYHLVDITDPICRKIDPLLSDLFIYDTTGFEPYVTENNPKYINNIIRKLKNIYKNDSNVDNVYGFAYNSMPSYAQADNQIKQLYINGHFCYVYKAGIVTNGLGIIRHISFLDNEFKENHPEVPVDKKTDSPDEDKSIGDSTSLKPVLEDYFNLHNEHQYSTFIGDSAFDSYQTYPFLINDFGFDKAVIPLNSRNTKSDLPQPEYNENGWPLCPYDSSLTMKPTGWSREKNRSPRFKFVCPKINHIGGKRNCYCENPCTDSSYGRVVYTYPNQDLRTYPGIIRDTDDWINLYKKRGVVEQTINYFKDAMVTGNLKTQNLKSVKSDVFLAGITQLLTLILADKINKPENIRSLRPLIA</sequence>
<keyword evidence="2" id="KW-1133">Transmembrane helix</keyword>
<evidence type="ECO:0000256" key="1">
    <source>
        <dbReference type="SAM" id="MobiDB-lite"/>
    </source>
</evidence>
<dbReference type="Pfam" id="PF05598">
    <property type="entry name" value="DUF772"/>
    <property type="match status" value="1"/>
</dbReference>
<organism evidence="4 5">
    <name type="scientific">Halanaerobium saccharolyticum</name>
    <dbReference type="NCBI Taxonomy" id="43595"/>
    <lineage>
        <taxon>Bacteria</taxon>
        <taxon>Bacillati</taxon>
        <taxon>Bacillota</taxon>
        <taxon>Clostridia</taxon>
        <taxon>Halanaerobiales</taxon>
        <taxon>Halanaerobiaceae</taxon>
        <taxon>Halanaerobium</taxon>
    </lineage>
</organism>
<feature type="region of interest" description="Disordered" evidence="1">
    <location>
        <begin position="243"/>
        <end position="263"/>
    </location>
</feature>
<dbReference type="OrthoDB" id="1706305at2"/>